<feature type="chain" id="PRO_5016454780" description="DUF3828 domain-containing protein" evidence="1">
    <location>
        <begin position="20"/>
        <end position="142"/>
    </location>
</feature>
<dbReference type="RefSeq" id="WP_109608515.1">
    <property type="nucleotide sequence ID" value="NZ_QGHA01000005.1"/>
</dbReference>
<dbReference type="AlphaFoldDB" id="A0A316H9E5"/>
<protein>
    <recommendedName>
        <fullName evidence="4">DUF3828 domain-containing protein</fullName>
    </recommendedName>
</protein>
<evidence type="ECO:0000313" key="2">
    <source>
        <dbReference type="EMBL" id="PWK77087.1"/>
    </source>
</evidence>
<name>A0A316H9E5_9SPHI</name>
<sequence>MKKILLLVILTLGFVYSKAQTSAQEKEVSKFLSVFYTKYITEVGSSSSPGVTEKRIALLQKQYCTSKMLAKIPQIISKTDADPFLKAQDADTVNLKTLSVVRANNKPGVYTVSYFSAPDNHTFVINLKVVKLGSDLKIDEVW</sequence>
<gene>
    <name evidence="2" type="ORF">LX99_02897</name>
</gene>
<evidence type="ECO:0008006" key="4">
    <source>
        <dbReference type="Google" id="ProtNLM"/>
    </source>
</evidence>
<evidence type="ECO:0000313" key="3">
    <source>
        <dbReference type="Proteomes" id="UP000245678"/>
    </source>
</evidence>
<keyword evidence="1" id="KW-0732">Signal</keyword>
<keyword evidence="3" id="KW-1185">Reference proteome</keyword>
<feature type="signal peptide" evidence="1">
    <location>
        <begin position="1"/>
        <end position="19"/>
    </location>
</feature>
<dbReference type="EMBL" id="QGHA01000005">
    <property type="protein sequence ID" value="PWK77087.1"/>
    <property type="molecule type" value="Genomic_DNA"/>
</dbReference>
<comment type="caution">
    <text evidence="2">The sequence shown here is derived from an EMBL/GenBank/DDBJ whole genome shotgun (WGS) entry which is preliminary data.</text>
</comment>
<dbReference type="Proteomes" id="UP000245678">
    <property type="component" value="Unassembled WGS sequence"/>
</dbReference>
<reference evidence="2 3" key="1">
    <citation type="submission" date="2018-05" db="EMBL/GenBank/DDBJ databases">
        <title>Genomic Encyclopedia of Archaeal and Bacterial Type Strains, Phase II (KMG-II): from individual species to whole genera.</title>
        <authorList>
            <person name="Goeker M."/>
        </authorList>
    </citation>
    <scope>NUCLEOTIDE SEQUENCE [LARGE SCALE GENOMIC DNA]</scope>
    <source>
        <strain evidence="2 3">DSM 19975</strain>
    </source>
</reference>
<evidence type="ECO:0000256" key="1">
    <source>
        <dbReference type="SAM" id="SignalP"/>
    </source>
</evidence>
<accession>A0A316H9E5</accession>
<organism evidence="2 3">
    <name type="scientific">Mucilaginibacter oryzae</name>
    <dbReference type="NCBI Taxonomy" id="468058"/>
    <lineage>
        <taxon>Bacteria</taxon>
        <taxon>Pseudomonadati</taxon>
        <taxon>Bacteroidota</taxon>
        <taxon>Sphingobacteriia</taxon>
        <taxon>Sphingobacteriales</taxon>
        <taxon>Sphingobacteriaceae</taxon>
        <taxon>Mucilaginibacter</taxon>
    </lineage>
</organism>
<proteinExistence type="predicted"/>
<dbReference type="Gene3D" id="3.10.450.50">
    <property type="match status" value="1"/>
</dbReference>